<protein>
    <submittedName>
        <fullName evidence="1">Uncharacterized protein</fullName>
    </submittedName>
</protein>
<dbReference type="Proteomes" id="UP000184330">
    <property type="component" value="Unassembled WGS sequence"/>
</dbReference>
<reference evidence="1 2" key="1">
    <citation type="submission" date="2016-03" db="EMBL/GenBank/DDBJ databases">
        <authorList>
            <person name="Ploux O."/>
        </authorList>
    </citation>
    <scope>NUCLEOTIDE SEQUENCE [LARGE SCALE GENOMIC DNA]</scope>
    <source>
        <strain evidence="1 2">UAMH 11012</strain>
    </source>
</reference>
<dbReference type="OrthoDB" id="3944545at2759"/>
<evidence type="ECO:0000313" key="1">
    <source>
        <dbReference type="EMBL" id="CZR68118.1"/>
    </source>
</evidence>
<proteinExistence type="predicted"/>
<dbReference type="STRING" id="576137.A0A1L7XT12"/>
<keyword evidence="2" id="KW-1185">Reference proteome</keyword>
<dbReference type="AlphaFoldDB" id="A0A1L7XT12"/>
<organism evidence="1 2">
    <name type="scientific">Phialocephala subalpina</name>
    <dbReference type="NCBI Taxonomy" id="576137"/>
    <lineage>
        <taxon>Eukaryota</taxon>
        <taxon>Fungi</taxon>
        <taxon>Dikarya</taxon>
        <taxon>Ascomycota</taxon>
        <taxon>Pezizomycotina</taxon>
        <taxon>Leotiomycetes</taxon>
        <taxon>Helotiales</taxon>
        <taxon>Mollisiaceae</taxon>
        <taxon>Phialocephala</taxon>
        <taxon>Phialocephala fortinii species complex</taxon>
    </lineage>
</organism>
<name>A0A1L7XT12_9HELO</name>
<evidence type="ECO:0000313" key="2">
    <source>
        <dbReference type="Proteomes" id="UP000184330"/>
    </source>
</evidence>
<sequence>MQELRDAQGAIQELPGRLGLIWQLNGPLSTAVLIKQGANLPEPYCNRTGTNTDQWHALATSNLTEPKISSITVQVSELELWEDDWYERHCLHSDPDGDYGPDFEWQAFPDWDPEVDEGEMQLVKCCGELRPRNKKASLTVTPARDGQGFVTLHDYLSAVHPWLMSLRRELIAALSAMYDTSLEPDAQLSVNSTTLDTLTIETELNMFPAQGGPPLPPGAEPVIHGRRTEWPSEEEFHARMRRLMADQNADVVNVPARDV</sequence>
<gene>
    <name evidence="1" type="ORF">PAC_18017</name>
</gene>
<dbReference type="EMBL" id="FJOG01000051">
    <property type="protein sequence ID" value="CZR68118.1"/>
    <property type="molecule type" value="Genomic_DNA"/>
</dbReference>
<accession>A0A1L7XT12</accession>